<reference evidence="4 5" key="1">
    <citation type="submission" date="2024-10" db="EMBL/GenBank/DDBJ databases">
        <title>The Natural Products Discovery Center: Release of the First 8490 Sequenced Strains for Exploring Actinobacteria Biosynthetic Diversity.</title>
        <authorList>
            <person name="Kalkreuter E."/>
            <person name="Kautsar S.A."/>
            <person name="Yang D."/>
            <person name="Bader C.D."/>
            <person name="Teijaro C.N."/>
            <person name="Fluegel L."/>
            <person name="Davis C.M."/>
            <person name="Simpson J.R."/>
            <person name="Lauterbach L."/>
            <person name="Steele A.D."/>
            <person name="Gui C."/>
            <person name="Meng S."/>
            <person name="Li G."/>
            <person name="Viehrig K."/>
            <person name="Ye F."/>
            <person name="Su P."/>
            <person name="Kiefer A.F."/>
            <person name="Nichols A."/>
            <person name="Cepeda A.J."/>
            <person name="Yan W."/>
            <person name="Fan B."/>
            <person name="Jiang Y."/>
            <person name="Adhikari A."/>
            <person name="Zheng C.-J."/>
            <person name="Schuster L."/>
            <person name="Cowan T.M."/>
            <person name="Smanski M.J."/>
            <person name="Chevrette M.G."/>
            <person name="De Carvalho L.P.S."/>
            <person name="Shen B."/>
        </authorList>
    </citation>
    <scope>NUCLEOTIDE SEQUENCE [LARGE SCALE GENOMIC DNA]</scope>
    <source>
        <strain evidence="4 5">NPDC019481</strain>
    </source>
</reference>
<dbReference type="CDD" id="cd01026">
    <property type="entry name" value="TOPRIM_OLD"/>
    <property type="match status" value="1"/>
</dbReference>
<dbReference type="PANTHER" id="PTHR43581:SF4">
    <property type="entry name" value="ATP_GTP PHOSPHATASE"/>
    <property type="match status" value="1"/>
</dbReference>
<evidence type="ECO:0000259" key="1">
    <source>
        <dbReference type="Pfam" id="PF13304"/>
    </source>
</evidence>
<dbReference type="SUPFAM" id="SSF52540">
    <property type="entry name" value="P-loop containing nucleoside triphosphate hydrolases"/>
    <property type="match status" value="1"/>
</dbReference>
<proteinExistence type="predicted"/>
<accession>A0ABW7XQW0</accession>
<dbReference type="InterPro" id="IPR038729">
    <property type="entry name" value="Rad50/SbcC_AAA"/>
</dbReference>
<dbReference type="PANTHER" id="PTHR43581">
    <property type="entry name" value="ATP/GTP PHOSPHATASE"/>
    <property type="match status" value="1"/>
</dbReference>
<protein>
    <submittedName>
        <fullName evidence="4">ATP-dependent nuclease</fullName>
    </submittedName>
</protein>
<name>A0ABW7XQW0_9MICO</name>
<evidence type="ECO:0000313" key="5">
    <source>
        <dbReference type="Proteomes" id="UP001611580"/>
    </source>
</evidence>
<organism evidence="4 5">
    <name type="scientific">Promicromonospora kroppenstedtii</name>
    <dbReference type="NCBI Taxonomy" id="440482"/>
    <lineage>
        <taxon>Bacteria</taxon>
        <taxon>Bacillati</taxon>
        <taxon>Actinomycetota</taxon>
        <taxon>Actinomycetes</taxon>
        <taxon>Micrococcales</taxon>
        <taxon>Promicromonosporaceae</taxon>
        <taxon>Promicromonospora</taxon>
    </lineage>
</organism>
<keyword evidence="5" id="KW-1185">Reference proteome</keyword>
<dbReference type="Gene3D" id="3.40.50.300">
    <property type="entry name" value="P-loop containing nucleotide triphosphate hydrolases"/>
    <property type="match status" value="2"/>
</dbReference>
<sequence length="536" mass="59055">MIERIIVEGYRLFQKFELEPSDGLNIIVGGNEAGKSTLLEAIGLALTGRINGRWAEEVLNPYWFNQQQVTGYFSSLSTEAAADPPEILIELYLSSSDPDVQLLRGVHNSLKTDAPGVSLRIRPSDDYAAELAEYLADATRPNILPVEYYEVQWRDFADARLHRRPNGLGVAFIDSRTIRSTHGVDHNTREMLTNFMDAKERAAISVAHRGARQTISREALNGVNERIAAEGVALYDRTLGLQMDQSAAAGWEASIVPHVEEVPFAMAGQGQQAAIKVALALNRSATSTAYVLIEEPENHLSHTALTRLIDRIQSLAGGRQVFITTHSSYVLNRLGVDRLRLLHAGKASAFSDIRIETVGYFRKLSGFDTLRLVLADKLVLVEGPSDEMLFERAFLDTHDKKPIDAGIDIVSMKGVSFARALELAAAIDHHSVAALRDNDGKEPEHWRRPVAEYLANGKRDLFIGGPELGSTLEPQVVKANVADEAALREALGITDSPTSTEEWMHDHKTGAALRIADSPTSIVYPEYLMRAIEFVA</sequence>
<dbReference type="InterPro" id="IPR051396">
    <property type="entry name" value="Bact_Antivir_Def_Nuclease"/>
</dbReference>
<dbReference type="RefSeq" id="WP_397407487.1">
    <property type="nucleotide sequence ID" value="NZ_JBIRYI010000018.1"/>
</dbReference>
<dbReference type="EMBL" id="JBIRYI010000018">
    <property type="protein sequence ID" value="MFI2489941.1"/>
    <property type="molecule type" value="Genomic_DNA"/>
</dbReference>
<evidence type="ECO:0000313" key="4">
    <source>
        <dbReference type="EMBL" id="MFI2489941.1"/>
    </source>
</evidence>
<dbReference type="Pfam" id="PF20469">
    <property type="entry name" value="OLD-like_TOPRIM"/>
    <property type="match status" value="1"/>
</dbReference>
<feature type="domain" description="ATPase AAA-type core" evidence="1">
    <location>
        <begin position="261"/>
        <end position="332"/>
    </location>
</feature>
<feature type="domain" description="OLD protein-like TOPRIM" evidence="3">
    <location>
        <begin position="374"/>
        <end position="439"/>
    </location>
</feature>
<dbReference type="InterPro" id="IPR034139">
    <property type="entry name" value="TOPRIM_OLD"/>
</dbReference>
<dbReference type="Proteomes" id="UP001611580">
    <property type="component" value="Unassembled WGS sequence"/>
</dbReference>
<dbReference type="Pfam" id="PF13304">
    <property type="entry name" value="AAA_21"/>
    <property type="match status" value="1"/>
</dbReference>
<feature type="domain" description="Rad50/SbcC-type AAA" evidence="2">
    <location>
        <begin position="4"/>
        <end position="51"/>
    </location>
</feature>
<evidence type="ECO:0000259" key="3">
    <source>
        <dbReference type="Pfam" id="PF20469"/>
    </source>
</evidence>
<evidence type="ECO:0000259" key="2">
    <source>
        <dbReference type="Pfam" id="PF13476"/>
    </source>
</evidence>
<comment type="caution">
    <text evidence="4">The sequence shown here is derived from an EMBL/GenBank/DDBJ whole genome shotgun (WGS) entry which is preliminary data.</text>
</comment>
<dbReference type="InterPro" id="IPR003959">
    <property type="entry name" value="ATPase_AAA_core"/>
</dbReference>
<dbReference type="Pfam" id="PF13476">
    <property type="entry name" value="AAA_23"/>
    <property type="match status" value="1"/>
</dbReference>
<gene>
    <name evidence="4" type="ORF">ACH47X_23715</name>
</gene>
<dbReference type="InterPro" id="IPR027417">
    <property type="entry name" value="P-loop_NTPase"/>
</dbReference>